<dbReference type="EMBL" id="BAABGA010000012">
    <property type="protein sequence ID" value="GAA4447514.1"/>
    <property type="molecule type" value="Genomic_DNA"/>
</dbReference>
<keyword evidence="1" id="KW-1003">Cell membrane</keyword>
<dbReference type="Proteomes" id="UP001500840">
    <property type="component" value="Unassembled WGS sequence"/>
</dbReference>
<dbReference type="Gene3D" id="3.40.50.410">
    <property type="entry name" value="von Willebrand factor, type A domain"/>
    <property type="match status" value="1"/>
</dbReference>
<dbReference type="InterPro" id="IPR002035">
    <property type="entry name" value="VWF_A"/>
</dbReference>
<dbReference type="PROSITE" id="PS50234">
    <property type="entry name" value="VWFA"/>
    <property type="match status" value="1"/>
</dbReference>
<reference evidence="8" key="1">
    <citation type="journal article" date="2019" name="Int. J. Syst. Evol. Microbiol.">
        <title>The Global Catalogue of Microorganisms (GCM) 10K type strain sequencing project: providing services to taxonomists for standard genome sequencing and annotation.</title>
        <authorList>
            <consortium name="The Broad Institute Genomics Platform"/>
            <consortium name="The Broad Institute Genome Sequencing Center for Infectious Disease"/>
            <person name="Wu L."/>
            <person name="Ma J."/>
        </authorList>
    </citation>
    <scope>NUCLEOTIDE SEQUENCE [LARGE SCALE GENOMIC DNA]</scope>
    <source>
        <strain evidence="8">JCM 17759</strain>
    </source>
</reference>
<gene>
    <name evidence="7" type="ORF">GCM10023156_09610</name>
</gene>
<organism evidence="7 8">
    <name type="scientific">Novipirellula rosea</name>
    <dbReference type="NCBI Taxonomy" id="1031540"/>
    <lineage>
        <taxon>Bacteria</taxon>
        <taxon>Pseudomonadati</taxon>
        <taxon>Planctomycetota</taxon>
        <taxon>Planctomycetia</taxon>
        <taxon>Pirellulales</taxon>
        <taxon>Pirellulaceae</taxon>
        <taxon>Novipirellula</taxon>
    </lineage>
</organism>
<feature type="transmembrane region" description="Helical" evidence="5">
    <location>
        <begin position="318"/>
        <end position="339"/>
    </location>
</feature>
<evidence type="ECO:0000256" key="4">
    <source>
        <dbReference type="ARBA" id="ARBA00023136"/>
    </source>
</evidence>
<dbReference type="PANTHER" id="PTHR22550:SF5">
    <property type="entry name" value="LEUCINE ZIPPER PROTEIN 4"/>
    <property type="match status" value="1"/>
</dbReference>
<dbReference type="InterPro" id="IPR050768">
    <property type="entry name" value="UPF0353/GerABKA_families"/>
</dbReference>
<keyword evidence="8" id="KW-1185">Reference proteome</keyword>
<name>A0ABP8MD84_9BACT</name>
<keyword evidence="3 5" id="KW-1133">Transmembrane helix</keyword>
<accession>A0ABP8MD84</accession>
<dbReference type="RefSeq" id="WP_345319937.1">
    <property type="nucleotide sequence ID" value="NZ_BAABGA010000012.1"/>
</dbReference>
<protein>
    <submittedName>
        <fullName evidence="7">VWA domain-containing protein</fullName>
    </submittedName>
</protein>
<sequence>MSFAYPWLLLLLPVPTILAWRMRIARPSLQVPSLQLWQHTDRGRARYLWLLPLLRIVSLMLLIVALARPQAGSTHTVQVSEGIAIELLVDVSSSMDMSIQLPDKKQNSRMQVAKELVERFIAGDGEKLKGREGDLLGLITFARYADTRSPLTFGHEALLQLVRDLEIQQRPNEDGTAYGDALAIAAARLRQLDDPDVRERRSFESEISSRVIILLTDGENNSGQHLPVEAAGLAKEWGCRVYCISLGDHAPPSISASSSSAPLADPPLSEAERVLEHISSETGGIFRTAHDFESLLAVYSEVDQLERSRIVTRQYTRVAEWFGLPLAVSLSILIIALVLEATWLRTVP</sequence>
<dbReference type="InterPro" id="IPR024163">
    <property type="entry name" value="Aerotolerance_reg_N"/>
</dbReference>
<feature type="domain" description="VWFA" evidence="6">
    <location>
        <begin position="84"/>
        <end position="302"/>
    </location>
</feature>
<dbReference type="InterPro" id="IPR036465">
    <property type="entry name" value="vWFA_dom_sf"/>
</dbReference>
<evidence type="ECO:0000256" key="3">
    <source>
        <dbReference type="ARBA" id="ARBA00022989"/>
    </source>
</evidence>
<dbReference type="SUPFAM" id="SSF53300">
    <property type="entry name" value="vWA-like"/>
    <property type="match status" value="1"/>
</dbReference>
<dbReference type="Pfam" id="PF13519">
    <property type="entry name" value="VWA_2"/>
    <property type="match status" value="1"/>
</dbReference>
<evidence type="ECO:0000313" key="8">
    <source>
        <dbReference type="Proteomes" id="UP001500840"/>
    </source>
</evidence>
<dbReference type="Pfam" id="PF07584">
    <property type="entry name" value="BatA"/>
    <property type="match status" value="1"/>
</dbReference>
<comment type="caution">
    <text evidence="7">The sequence shown here is derived from an EMBL/GenBank/DDBJ whole genome shotgun (WGS) entry which is preliminary data.</text>
</comment>
<proteinExistence type="predicted"/>
<evidence type="ECO:0000313" key="7">
    <source>
        <dbReference type="EMBL" id="GAA4447514.1"/>
    </source>
</evidence>
<evidence type="ECO:0000256" key="2">
    <source>
        <dbReference type="ARBA" id="ARBA00022692"/>
    </source>
</evidence>
<dbReference type="PANTHER" id="PTHR22550">
    <property type="entry name" value="SPORE GERMINATION PROTEIN"/>
    <property type="match status" value="1"/>
</dbReference>
<keyword evidence="2 5" id="KW-0812">Transmembrane</keyword>
<evidence type="ECO:0000256" key="1">
    <source>
        <dbReference type="ARBA" id="ARBA00022475"/>
    </source>
</evidence>
<evidence type="ECO:0000259" key="6">
    <source>
        <dbReference type="PROSITE" id="PS50234"/>
    </source>
</evidence>
<feature type="transmembrane region" description="Helical" evidence="5">
    <location>
        <begin position="47"/>
        <end position="67"/>
    </location>
</feature>
<keyword evidence="4 5" id="KW-0472">Membrane</keyword>
<evidence type="ECO:0000256" key="5">
    <source>
        <dbReference type="SAM" id="Phobius"/>
    </source>
</evidence>
<dbReference type="SMART" id="SM00327">
    <property type="entry name" value="VWA"/>
    <property type="match status" value="1"/>
</dbReference>